<evidence type="ECO:0000313" key="4">
    <source>
        <dbReference type="Proteomes" id="UP000568106"/>
    </source>
</evidence>
<feature type="chain" id="PRO_5031088068" description="Ice-binding protein C-terminal domain-containing protein" evidence="1">
    <location>
        <begin position="22"/>
        <end position="228"/>
    </location>
</feature>
<sequence length="228" mass="23811">MRITWMFVAAALSFPAHGALADSIQLTVHSSVTIDVSSPNDNFFGQYDNVQGLPFLNDHPSISTNVVIPFSNVSVLLPTGSVFEDASVGIAGPPLGTMVMGTGHEFAGTPFGAVINHSLPSVAPTFSKNGISDVSVDLLFTGKTTVAGEKVSTNIQDLNFVLSGFIQSALLNPGSNWAGYLGGSGQVVIPYTVELTVDYSPVPEPSSLALFGIGLLGLSGVVRWKLRS</sequence>
<keyword evidence="4" id="KW-1185">Reference proteome</keyword>
<keyword evidence="1" id="KW-0732">Signal</keyword>
<proteinExistence type="predicted"/>
<name>A0A7W8IG94_9BACT</name>
<evidence type="ECO:0000256" key="1">
    <source>
        <dbReference type="SAM" id="SignalP"/>
    </source>
</evidence>
<dbReference type="EMBL" id="JACHDY010000001">
    <property type="protein sequence ID" value="MBB5316608.1"/>
    <property type="molecule type" value="Genomic_DNA"/>
</dbReference>
<evidence type="ECO:0000313" key="3">
    <source>
        <dbReference type="EMBL" id="MBB5316608.1"/>
    </source>
</evidence>
<protein>
    <recommendedName>
        <fullName evidence="2">Ice-binding protein C-terminal domain-containing protein</fullName>
    </recommendedName>
</protein>
<evidence type="ECO:0000259" key="2">
    <source>
        <dbReference type="Pfam" id="PF07589"/>
    </source>
</evidence>
<feature type="signal peptide" evidence="1">
    <location>
        <begin position="1"/>
        <end position="21"/>
    </location>
</feature>
<accession>A0A7W8IG94</accession>
<dbReference type="Pfam" id="PF07589">
    <property type="entry name" value="PEP-CTERM"/>
    <property type="match status" value="1"/>
</dbReference>
<dbReference type="InterPro" id="IPR013424">
    <property type="entry name" value="Ice-binding_C"/>
</dbReference>
<dbReference type="NCBIfam" id="TIGR02595">
    <property type="entry name" value="PEP_CTERM"/>
    <property type="match status" value="1"/>
</dbReference>
<organism evidence="3 4">
    <name type="scientific">Tunturiibacter empetritectus</name>
    <dbReference type="NCBI Taxonomy" id="3069691"/>
    <lineage>
        <taxon>Bacteria</taxon>
        <taxon>Pseudomonadati</taxon>
        <taxon>Acidobacteriota</taxon>
        <taxon>Terriglobia</taxon>
        <taxon>Terriglobales</taxon>
        <taxon>Acidobacteriaceae</taxon>
        <taxon>Tunturiibacter</taxon>
    </lineage>
</organism>
<comment type="caution">
    <text evidence="3">The sequence shown here is derived from an EMBL/GenBank/DDBJ whole genome shotgun (WGS) entry which is preliminary data.</text>
</comment>
<gene>
    <name evidence="3" type="ORF">HDF09_001258</name>
</gene>
<dbReference type="AlphaFoldDB" id="A0A7W8IG94"/>
<feature type="domain" description="Ice-binding protein C-terminal" evidence="2">
    <location>
        <begin position="201"/>
        <end position="221"/>
    </location>
</feature>
<dbReference type="Proteomes" id="UP000568106">
    <property type="component" value="Unassembled WGS sequence"/>
</dbReference>
<reference evidence="3" key="1">
    <citation type="submission" date="2020-08" db="EMBL/GenBank/DDBJ databases">
        <title>Genomic Encyclopedia of Type Strains, Phase IV (KMG-V): Genome sequencing to study the core and pangenomes of soil and plant-associated prokaryotes.</title>
        <authorList>
            <person name="Whitman W."/>
        </authorList>
    </citation>
    <scope>NUCLEOTIDE SEQUENCE [LARGE SCALE GENOMIC DNA]</scope>
    <source>
        <strain evidence="3">M8UP27</strain>
    </source>
</reference>